<comment type="similarity">
    <text evidence="3 12">Belongs to the lyase 1 family. Adenylosuccinate lyase subfamily.</text>
</comment>
<evidence type="ECO:0000256" key="5">
    <source>
        <dbReference type="ARBA" id="ARBA00017058"/>
    </source>
</evidence>
<dbReference type="InterPro" id="IPR020557">
    <property type="entry name" value="Fumarate_lyase_CS"/>
</dbReference>
<reference evidence="14" key="1">
    <citation type="journal article" date="2019" name="PLoS Negl. Trop. Dis.">
        <title>Revisiting the worldwide diversity of Leptospira species in the environment.</title>
        <authorList>
            <person name="Vincent A.T."/>
            <person name="Schiettekatte O."/>
            <person name="Bourhy P."/>
            <person name="Veyrier F.J."/>
            <person name="Picardeau M."/>
        </authorList>
    </citation>
    <scope>NUCLEOTIDE SEQUENCE [LARGE SCALE GENOMIC DNA]</scope>
    <source>
        <strain evidence="14">201800277</strain>
    </source>
</reference>
<name>A0A2M9Y5Z9_9LEPT</name>
<evidence type="ECO:0000313" key="15">
    <source>
        <dbReference type="Proteomes" id="UP000297891"/>
    </source>
</evidence>
<evidence type="ECO:0000259" key="13">
    <source>
        <dbReference type="SMART" id="SM00998"/>
    </source>
</evidence>
<dbReference type="GO" id="GO:0005829">
    <property type="term" value="C:cytosol"/>
    <property type="evidence" value="ECO:0007669"/>
    <property type="project" value="TreeGrafter"/>
</dbReference>
<dbReference type="EC" id="4.3.2.2" evidence="4 11"/>
<dbReference type="Gene3D" id="1.10.275.10">
    <property type="entry name" value="Fumarase/aspartase (N-terminal domain)"/>
    <property type="match status" value="1"/>
</dbReference>
<evidence type="ECO:0000256" key="3">
    <source>
        <dbReference type="ARBA" id="ARBA00008273"/>
    </source>
</evidence>
<evidence type="ECO:0000256" key="2">
    <source>
        <dbReference type="ARBA" id="ARBA00004734"/>
    </source>
</evidence>
<dbReference type="Gene3D" id="1.20.200.10">
    <property type="entry name" value="Fumarase/aspartase (Central domain)"/>
    <property type="match status" value="1"/>
</dbReference>
<keyword evidence="7 12" id="KW-0456">Lyase</keyword>
<dbReference type="InterPro" id="IPR004769">
    <property type="entry name" value="Pur_lyase"/>
</dbReference>
<evidence type="ECO:0000256" key="8">
    <source>
        <dbReference type="ARBA" id="ARBA00024477"/>
    </source>
</evidence>
<dbReference type="UniPathway" id="UPA00074">
    <property type="reaction ID" value="UER00132"/>
</dbReference>
<evidence type="ECO:0000256" key="6">
    <source>
        <dbReference type="ARBA" id="ARBA00022755"/>
    </source>
</evidence>
<dbReference type="UniPathway" id="UPA00075">
    <property type="reaction ID" value="UER00336"/>
</dbReference>
<sequence length="434" mass="49085">MIDRYSHPEISAIWELENKFKIWTDIEIYACEARANRGEVPKEDLETIKQKAKFNVDEILEIESKVHHDVIAYLTNLNSYIGPAGRHVHFGLTSSDVGDTALCVQMVQAMDLLIQRTETLLQTTKEKAKEYKDLPCIGRSHGIHAEPMTLGLKFALFYAEMTRNLERMKDARAQVAVGKLSGAVGTYSNIDLEIEEYVLAKLGLTVDPIATQVISRDRHAFYMSVLGVVAASLDRMATEIRLLQKTEGREVEEPFAKGQKGSSAMPHKRNPVVCERISGISRVIRSNVNVGLQNVGLWHERDISHSSAERIVLPDSTIALDYILEKMNFVLKGLHVYPDATERTLNVTRGLIFSQKVLLWLIEKGGITREDAYLIVQENAMAVWGDQSKNLRDLLKQDPRCSAILKESDLDEIFQIKPYLERIPLIFKRLGIID</sequence>
<dbReference type="Proteomes" id="UP000297891">
    <property type="component" value="Unassembled WGS sequence"/>
</dbReference>
<dbReference type="InterPro" id="IPR008948">
    <property type="entry name" value="L-Aspartase-like"/>
</dbReference>
<comment type="pathway">
    <text evidence="1 12">Purine metabolism; IMP biosynthesis via de novo pathway; 5-amino-1-(5-phospho-D-ribosyl)imidazole-4-carboxamide from 5-amino-1-(5-phospho-D-ribosyl)imidazole-4-carboxylate: step 2/2.</text>
</comment>
<dbReference type="PRINTS" id="PR00149">
    <property type="entry name" value="FUMRATELYASE"/>
</dbReference>
<evidence type="ECO:0000313" key="14">
    <source>
        <dbReference type="EMBL" id="TGK96189.1"/>
    </source>
</evidence>
<dbReference type="FunFam" id="1.20.200.10:FF:000008">
    <property type="entry name" value="Adenylosuccinate lyase"/>
    <property type="match status" value="1"/>
</dbReference>
<dbReference type="PROSITE" id="PS00163">
    <property type="entry name" value="FUMARATE_LYASES"/>
    <property type="match status" value="1"/>
</dbReference>
<evidence type="ECO:0000256" key="9">
    <source>
        <dbReference type="ARBA" id="ARBA00030717"/>
    </source>
</evidence>
<accession>A0A2M9Y5Z9</accession>
<evidence type="ECO:0000256" key="10">
    <source>
        <dbReference type="ARBA" id="ARBA00049115"/>
    </source>
</evidence>
<comment type="pathway">
    <text evidence="2 12">Purine metabolism; AMP biosynthesis via de novo pathway; AMP from IMP: step 2/2.</text>
</comment>
<dbReference type="RefSeq" id="WP_100788861.1">
    <property type="nucleotide sequence ID" value="NZ_NPDQ01000001.1"/>
</dbReference>
<evidence type="ECO:0000256" key="11">
    <source>
        <dbReference type="NCBIfam" id="TIGR00928"/>
    </source>
</evidence>
<dbReference type="InterPro" id="IPR019468">
    <property type="entry name" value="AdenyloSucc_lyase_C"/>
</dbReference>
<dbReference type="Gene3D" id="1.10.40.30">
    <property type="entry name" value="Fumarase/aspartase (C-terminal domain)"/>
    <property type="match status" value="1"/>
</dbReference>
<dbReference type="GO" id="GO:0004018">
    <property type="term" value="F:N6-(1,2-dicarboxyethyl)AMP AMP-lyase (fumarate-forming) activity"/>
    <property type="evidence" value="ECO:0007669"/>
    <property type="project" value="UniProtKB-UniRule"/>
</dbReference>
<dbReference type="InterPro" id="IPR024083">
    <property type="entry name" value="Fumarase/histidase_N"/>
</dbReference>
<dbReference type="InterPro" id="IPR000362">
    <property type="entry name" value="Fumarate_lyase_fam"/>
</dbReference>
<dbReference type="AlphaFoldDB" id="A0A2M9Y5Z9"/>
<comment type="caution">
    <text evidence="14">The sequence shown here is derived from an EMBL/GenBank/DDBJ whole genome shotgun (WGS) entry which is preliminary data.</text>
</comment>
<dbReference type="GO" id="GO:0070626">
    <property type="term" value="F:(S)-2-(5-amino-1-(5-phospho-D-ribosyl)imidazole-4-carboxamido) succinate lyase (fumarate-forming) activity"/>
    <property type="evidence" value="ECO:0007669"/>
    <property type="project" value="TreeGrafter"/>
</dbReference>
<dbReference type="CDD" id="cd01360">
    <property type="entry name" value="Adenylsuccinate_lyase_1"/>
    <property type="match status" value="1"/>
</dbReference>
<keyword evidence="6 12" id="KW-0658">Purine biosynthesis</keyword>
<dbReference type="PRINTS" id="PR00145">
    <property type="entry name" value="ARGSUCLYASE"/>
</dbReference>
<dbReference type="SUPFAM" id="SSF48557">
    <property type="entry name" value="L-aspartase-like"/>
    <property type="match status" value="1"/>
</dbReference>
<dbReference type="InterPro" id="IPR022761">
    <property type="entry name" value="Fumarate_lyase_N"/>
</dbReference>
<dbReference type="FunFam" id="1.10.40.30:FF:000007">
    <property type="entry name" value="Adenylosuccinate lyase"/>
    <property type="match status" value="1"/>
</dbReference>
<dbReference type="Pfam" id="PF00206">
    <property type="entry name" value="Lyase_1"/>
    <property type="match status" value="1"/>
</dbReference>
<organism evidence="14 15">
    <name type="scientific">Leptospira brenneri</name>
    <dbReference type="NCBI Taxonomy" id="2023182"/>
    <lineage>
        <taxon>Bacteria</taxon>
        <taxon>Pseudomonadati</taxon>
        <taxon>Spirochaetota</taxon>
        <taxon>Spirochaetia</taxon>
        <taxon>Leptospirales</taxon>
        <taxon>Leptospiraceae</taxon>
        <taxon>Leptospira</taxon>
    </lineage>
</organism>
<evidence type="ECO:0000256" key="1">
    <source>
        <dbReference type="ARBA" id="ARBA00004706"/>
    </source>
</evidence>
<proteinExistence type="inferred from homology"/>
<evidence type="ECO:0000256" key="7">
    <source>
        <dbReference type="ARBA" id="ARBA00023239"/>
    </source>
</evidence>
<dbReference type="PANTHER" id="PTHR43172">
    <property type="entry name" value="ADENYLOSUCCINATE LYASE"/>
    <property type="match status" value="1"/>
</dbReference>
<dbReference type="OrthoDB" id="9768878at2"/>
<evidence type="ECO:0000256" key="12">
    <source>
        <dbReference type="RuleBase" id="RU361172"/>
    </source>
</evidence>
<comment type="catalytic activity">
    <reaction evidence="10">
        <text>N(6)-(1,2-dicarboxyethyl)-AMP = fumarate + AMP</text>
        <dbReference type="Rhea" id="RHEA:16853"/>
        <dbReference type="ChEBI" id="CHEBI:29806"/>
        <dbReference type="ChEBI" id="CHEBI:57567"/>
        <dbReference type="ChEBI" id="CHEBI:456215"/>
        <dbReference type="EC" id="4.3.2.2"/>
    </reaction>
    <physiologicalReaction direction="left-to-right" evidence="10">
        <dbReference type="Rhea" id="RHEA:16854"/>
    </physiologicalReaction>
</comment>
<dbReference type="GO" id="GO:0044208">
    <property type="term" value="P:'de novo' AMP biosynthetic process"/>
    <property type="evidence" value="ECO:0007669"/>
    <property type="project" value="UniProtKB-UniPathway"/>
</dbReference>
<dbReference type="FunFam" id="1.10.275.10:FF:000006">
    <property type="entry name" value="Adenylosuccinate lyase"/>
    <property type="match status" value="1"/>
</dbReference>
<dbReference type="Pfam" id="PF10397">
    <property type="entry name" value="ADSL_C"/>
    <property type="match status" value="1"/>
</dbReference>
<keyword evidence="15" id="KW-1185">Reference proteome</keyword>
<dbReference type="SMART" id="SM00998">
    <property type="entry name" value="ADSL_C"/>
    <property type="match status" value="1"/>
</dbReference>
<dbReference type="PANTHER" id="PTHR43172:SF1">
    <property type="entry name" value="ADENYLOSUCCINATE LYASE"/>
    <property type="match status" value="1"/>
</dbReference>
<evidence type="ECO:0000256" key="4">
    <source>
        <dbReference type="ARBA" id="ARBA00012339"/>
    </source>
</evidence>
<dbReference type="EMBL" id="RQFP01000001">
    <property type="protein sequence ID" value="TGK96189.1"/>
    <property type="molecule type" value="Genomic_DNA"/>
</dbReference>
<dbReference type="NCBIfam" id="TIGR00928">
    <property type="entry name" value="purB"/>
    <property type="match status" value="1"/>
</dbReference>
<comment type="catalytic activity">
    <reaction evidence="8">
        <text>(2S)-2-[5-amino-1-(5-phospho-beta-D-ribosyl)imidazole-4-carboxamido]succinate = 5-amino-1-(5-phospho-beta-D-ribosyl)imidazole-4-carboxamide + fumarate</text>
        <dbReference type="Rhea" id="RHEA:23920"/>
        <dbReference type="ChEBI" id="CHEBI:29806"/>
        <dbReference type="ChEBI" id="CHEBI:58443"/>
        <dbReference type="ChEBI" id="CHEBI:58475"/>
        <dbReference type="EC" id="4.3.2.2"/>
    </reaction>
    <physiologicalReaction direction="left-to-right" evidence="8">
        <dbReference type="Rhea" id="RHEA:23921"/>
    </physiologicalReaction>
</comment>
<dbReference type="GO" id="GO:0006189">
    <property type="term" value="P:'de novo' IMP biosynthetic process"/>
    <property type="evidence" value="ECO:0007669"/>
    <property type="project" value="UniProtKB-UniPathway"/>
</dbReference>
<gene>
    <name evidence="14" type="ORF">EHQ30_06130</name>
</gene>
<feature type="domain" description="Adenylosuccinate lyase C-terminal" evidence="13">
    <location>
        <begin position="349"/>
        <end position="431"/>
    </location>
</feature>
<protein>
    <recommendedName>
        <fullName evidence="5 11">Adenylosuccinate lyase</fullName>
        <shortName evidence="12">ASL</shortName>
        <ecNumber evidence="4 11">4.3.2.2</ecNumber>
    </recommendedName>
    <alternativeName>
        <fullName evidence="9 12">Adenylosuccinase</fullName>
    </alternativeName>
</protein>